<dbReference type="SUPFAM" id="SSF88659">
    <property type="entry name" value="Sigma3 and sigma4 domains of RNA polymerase sigma factors"/>
    <property type="match status" value="1"/>
</dbReference>
<evidence type="ECO:0000256" key="3">
    <source>
        <dbReference type="ARBA" id="ARBA00023082"/>
    </source>
</evidence>
<feature type="domain" description="RNA polymerase sigma-70 region 2" evidence="5">
    <location>
        <begin position="9"/>
        <end position="76"/>
    </location>
</feature>
<evidence type="ECO:0000313" key="7">
    <source>
        <dbReference type="EMBL" id="MBP1906099.1"/>
    </source>
</evidence>
<dbReference type="InterPro" id="IPR013325">
    <property type="entry name" value="RNA_pol_sigma_r2"/>
</dbReference>
<dbReference type="Pfam" id="PF08281">
    <property type="entry name" value="Sigma70_r4_2"/>
    <property type="match status" value="1"/>
</dbReference>
<keyword evidence="8" id="KW-1185">Reference proteome</keyword>
<dbReference type="InterPro" id="IPR013249">
    <property type="entry name" value="RNA_pol_sigma70_r4_t2"/>
</dbReference>
<comment type="caution">
    <text evidence="7">The sequence shown here is derived from an EMBL/GenBank/DDBJ whole genome shotgun (WGS) entry which is preliminary data.</text>
</comment>
<gene>
    <name evidence="7" type="ORF">J2Z32_002748</name>
</gene>
<keyword evidence="2" id="KW-0805">Transcription regulation</keyword>
<keyword evidence="4" id="KW-0804">Transcription</keyword>
<reference evidence="7 8" key="1">
    <citation type="submission" date="2021-03" db="EMBL/GenBank/DDBJ databases">
        <title>Genomic Encyclopedia of Type Strains, Phase IV (KMG-IV): sequencing the most valuable type-strain genomes for metagenomic binning, comparative biology and taxonomic classification.</title>
        <authorList>
            <person name="Goeker M."/>
        </authorList>
    </citation>
    <scope>NUCLEOTIDE SEQUENCE [LARGE SCALE GENOMIC DNA]</scope>
    <source>
        <strain evidence="7 8">DSM 14349</strain>
    </source>
</reference>
<accession>A0ABS4FU79</accession>
<dbReference type="InterPro" id="IPR013324">
    <property type="entry name" value="RNA_pol_sigma_r3/r4-like"/>
</dbReference>
<name>A0ABS4FU79_9BACL</name>
<evidence type="ECO:0000259" key="5">
    <source>
        <dbReference type="Pfam" id="PF04542"/>
    </source>
</evidence>
<keyword evidence="3" id="KW-0731">Sigma factor</keyword>
<evidence type="ECO:0000256" key="1">
    <source>
        <dbReference type="ARBA" id="ARBA00010641"/>
    </source>
</evidence>
<protein>
    <submittedName>
        <fullName evidence="7">RNA polymerase sigma-70 factor (ECF subfamily)</fullName>
    </submittedName>
</protein>
<dbReference type="NCBIfam" id="TIGR02937">
    <property type="entry name" value="sigma70-ECF"/>
    <property type="match status" value="1"/>
</dbReference>
<dbReference type="EMBL" id="JAGGKG010000012">
    <property type="protein sequence ID" value="MBP1906099.1"/>
    <property type="molecule type" value="Genomic_DNA"/>
</dbReference>
<dbReference type="InterPro" id="IPR039425">
    <property type="entry name" value="RNA_pol_sigma-70-like"/>
</dbReference>
<evidence type="ECO:0000259" key="6">
    <source>
        <dbReference type="Pfam" id="PF08281"/>
    </source>
</evidence>
<dbReference type="Gene3D" id="1.10.1740.10">
    <property type="match status" value="1"/>
</dbReference>
<dbReference type="Pfam" id="PF04542">
    <property type="entry name" value="Sigma70_r2"/>
    <property type="match status" value="1"/>
</dbReference>
<dbReference type="Gene3D" id="1.10.10.10">
    <property type="entry name" value="Winged helix-like DNA-binding domain superfamily/Winged helix DNA-binding domain"/>
    <property type="match status" value="1"/>
</dbReference>
<comment type="similarity">
    <text evidence="1">Belongs to the sigma-70 factor family. ECF subfamily.</text>
</comment>
<dbReference type="InterPro" id="IPR036388">
    <property type="entry name" value="WH-like_DNA-bd_sf"/>
</dbReference>
<dbReference type="CDD" id="cd06171">
    <property type="entry name" value="Sigma70_r4"/>
    <property type="match status" value="1"/>
</dbReference>
<feature type="domain" description="RNA polymerase sigma factor 70 region 4 type 2" evidence="6">
    <location>
        <begin position="105"/>
        <end position="144"/>
    </location>
</feature>
<evidence type="ECO:0000313" key="8">
    <source>
        <dbReference type="Proteomes" id="UP001519272"/>
    </source>
</evidence>
<proteinExistence type="inferred from homology"/>
<evidence type="ECO:0000256" key="4">
    <source>
        <dbReference type="ARBA" id="ARBA00023163"/>
    </source>
</evidence>
<sequence length="171" mass="20240">MHEQFAFMYDTLFDDVYRYVLFKVGNKWVAEDLVGDIFRKAFQRFDVVGDVELDQQKAWLITISRNTVIDYYRKKKEVPYGHDPEVFGYGEIVLDVSNSNDTKQECLEQSLSKLNPQEKEIINLKYIVGLKYSEISEMTNKQEDWLKMKSHRIKQKMLIFIHRCMGGVNHA</sequence>
<dbReference type="PANTHER" id="PTHR43133">
    <property type="entry name" value="RNA POLYMERASE ECF-TYPE SIGMA FACTO"/>
    <property type="match status" value="1"/>
</dbReference>
<dbReference type="InterPro" id="IPR014284">
    <property type="entry name" value="RNA_pol_sigma-70_dom"/>
</dbReference>
<dbReference type="RefSeq" id="WP_210089697.1">
    <property type="nucleotide sequence ID" value="NZ_JAGGKG010000012.1"/>
</dbReference>
<organism evidence="7 8">
    <name type="scientific">Paenibacillus turicensis</name>
    <dbReference type="NCBI Taxonomy" id="160487"/>
    <lineage>
        <taxon>Bacteria</taxon>
        <taxon>Bacillati</taxon>
        <taxon>Bacillota</taxon>
        <taxon>Bacilli</taxon>
        <taxon>Bacillales</taxon>
        <taxon>Paenibacillaceae</taxon>
        <taxon>Paenibacillus</taxon>
    </lineage>
</organism>
<evidence type="ECO:0000256" key="2">
    <source>
        <dbReference type="ARBA" id="ARBA00023015"/>
    </source>
</evidence>
<dbReference type="SUPFAM" id="SSF88946">
    <property type="entry name" value="Sigma2 domain of RNA polymerase sigma factors"/>
    <property type="match status" value="1"/>
</dbReference>
<dbReference type="Proteomes" id="UP001519272">
    <property type="component" value="Unassembled WGS sequence"/>
</dbReference>
<dbReference type="InterPro" id="IPR007627">
    <property type="entry name" value="RNA_pol_sigma70_r2"/>
</dbReference>
<dbReference type="PANTHER" id="PTHR43133:SF57">
    <property type="entry name" value="RNA POLYMERASE SIGMA-70 FACTOR"/>
    <property type="match status" value="1"/>
</dbReference>